<dbReference type="Proteomes" id="UP000265419">
    <property type="component" value="Unassembled WGS sequence"/>
</dbReference>
<gene>
    <name evidence="1" type="ORF">DWB68_11630</name>
</gene>
<keyword evidence="2" id="KW-1185">Reference proteome</keyword>
<protein>
    <submittedName>
        <fullName evidence="1">Uncharacterized protein</fullName>
    </submittedName>
</protein>
<proteinExistence type="predicted"/>
<dbReference type="EMBL" id="QQXK01000024">
    <property type="protein sequence ID" value="RII41594.1"/>
    <property type="molecule type" value="Genomic_DNA"/>
</dbReference>
<organism evidence="1 2">
    <name type="scientific">Galactobacter valiniphilus</name>
    <dbReference type="NCBI Taxonomy" id="2676122"/>
    <lineage>
        <taxon>Bacteria</taxon>
        <taxon>Bacillati</taxon>
        <taxon>Actinomycetota</taxon>
        <taxon>Actinomycetes</taxon>
        <taxon>Micrococcales</taxon>
        <taxon>Micrococcaceae</taxon>
        <taxon>Galactobacter</taxon>
    </lineage>
</organism>
<name>A0A399J8K5_9MICC</name>
<accession>A0A399J8K5</accession>
<evidence type="ECO:0000313" key="2">
    <source>
        <dbReference type="Proteomes" id="UP000265419"/>
    </source>
</evidence>
<evidence type="ECO:0000313" key="1">
    <source>
        <dbReference type="EMBL" id="RII41594.1"/>
    </source>
</evidence>
<comment type="caution">
    <text evidence="1">The sequence shown here is derived from an EMBL/GenBank/DDBJ whole genome shotgun (WGS) entry which is preliminary data.</text>
</comment>
<dbReference type="AlphaFoldDB" id="A0A399J8K5"/>
<sequence length="139" mass="15081">MLKSQPLDVESTSPAELLAELIPLHASVTGELAAHLRHEFAVDVAEEMQCRYLMHDAHPEIASAIQAQAGRTLLDDELLALAGPRDDVPWEGRWDWPTPVVVVGPAEHLSGNLHRIDPSTPESLVASLQAVGLLACDRD</sequence>
<reference evidence="1 2" key="1">
    <citation type="submission" date="2018-07" db="EMBL/GenBank/DDBJ databases">
        <title>Arthrobacter sp. nov., isolated from raw cow's milk with high bacterial count.</title>
        <authorList>
            <person name="Hahne J."/>
            <person name="Isele D."/>
            <person name="Lipski A."/>
        </authorList>
    </citation>
    <scope>NUCLEOTIDE SEQUENCE [LARGE SCALE GENOMIC DNA]</scope>
    <source>
        <strain evidence="1 2">JZ R-35</strain>
    </source>
</reference>